<organism evidence="8 9">
    <name type="scientific">Archangium lansingense</name>
    <dbReference type="NCBI Taxonomy" id="2995310"/>
    <lineage>
        <taxon>Bacteria</taxon>
        <taxon>Pseudomonadati</taxon>
        <taxon>Myxococcota</taxon>
        <taxon>Myxococcia</taxon>
        <taxon>Myxococcales</taxon>
        <taxon>Cystobacterineae</taxon>
        <taxon>Archangiaceae</taxon>
        <taxon>Archangium</taxon>
    </lineage>
</organism>
<evidence type="ECO:0000256" key="4">
    <source>
        <dbReference type="ARBA" id="ARBA00022729"/>
    </source>
</evidence>
<keyword evidence="2" id="KW-0964">Secreted</keyword>
<dbReference type="Gene3D" id="3.40.50.1820">
    <property type="entry name" value="alpha/beta hydrolase"/>
    <property type="match status" value="1"/>
</dbReference>
<evidence type="ECO:0000256" key="1">
    <source>
        <dbReference type="ARBA" id="ARBA00004613"/>
    </source>
</evidence>
<keyword evidence="3" id="KW-0858">Xylan degradation</keyword>
<evidence type="ECO:0000256" key="2">
    <source>
        <dbReference type="ARBA" id="ARBA00022525"/>
    </source>
</evidence>
<dbReference type="Proteomes" id="UP001207654">
    <property type="component" value="Unassembled WGS sequence"/>
</dbReference>
<evidence type="ECO:0000256" key="7">
    <source>
        <dbReference type="ARBA" id="ARBA00023326"/>
    </source>
</evidence>
<dbReference type="PANTHER" id="PTHR38050">
    <property type="match status" value="1"/>
</dbReference>
<keyword evidence="9" id="KW-1185">Reference proteome</keyword>
<dbReference type="RefSeq" id="WP_267540263.1">
    <property type="nucleotide sequence ID" value="NZ_JAPNKA010000001.1"/>
</dbReference>
<dbReference type="EMBL" id="JAPNKA010000001">
    <property type="protein sequence ID" value="MCY1081674.1"/>
    <property type="molecule type" value="Genomic_DNA"/>
</dbReference>
<dbReference type="InterPro" id="IPR043595">
    <property type="entry name" value="FaeB/C/D"/>
</dbReference>
<comment type="caution">
    <text evidence="8">The sequence shown here is derived from an EMBL/GenBank/DDBJ whole genome shotgun (WGS) entry which is preliminary data.</text>
</comment>
<evidence type="ECO:0000256" key="3">
    <source>
        <dbReference type="ARBA" id="ARBA00022651"/>
    </source>
</evidence>
<evidence type="ECO:0000256" key="6">
    <source>
        <dbReference type="ARBA" id="ARBA00023277"/>
    </source>
</evidence>
<proteinExistence type="predicted"/>
<dbReference type="InterPro" id="IPR029058">
    <property type="entry name" value="AB_hydrolase_fold"/>
</dbReference>
<keyword evidence="5" id="KW-0378">Hydrolase</keyword>
<sequence>MLRPAVFANPRVDDVAFVDAMLADLDTRLCLDTKRIYATGLSNGGFLSYRLACERAGQIAAIAPVAGMAGFEPCSPVRPVSVMHFHGTDDQVILYGGGSVPFLGGAYPSAEASVARWATIDVCLGDAIPTYDQGDSTCDTVTNCGQGTAVTLCTVQGGGHTWPGGLIPPEAGLGFTTQDLDATGQMWLFFQAHPRP</sequence>
<evidence type="ECO:0008006" key="10">
    <source>
        <dbReference type="Google" id="ProtNLM"/>
    </source>
</evidence>
<keyword evidence="6" id="KW-0119">Carbohydrate metabolism</keyword>
<evidence type="ECO:0000256" key="5">
    <source>
        <dbReference type="ARBA" id="ARBA00022801"/>
    </source>
</evidence>
<name>A0ABT4AJ05_9BACT</name>
<dbReference type="PANTHER" id="PTHR38050:SF2">
    <property type="entry name" value="FERULOYL ESTERASE C-RELATED"/>
    <property type="match status" value="1"/>
</dbReference>
<gene>
    <name evidence="8" type="ORF">OV287_45215</name>
</gene>
<reference evidence="8 9" key="1">
    <citation type="submission" date="2022-11" db="EMBL/GenBank/DDBJ databases">
        <title>Minimal conservation of predation-associated metabolite biosynthetic gene clusters underscores biosynthetic potential of Myxococcota including descriptions for ten novel species: Archangium lansinium sp. nov., Myxococcus landrumus sp. nov., Nannocystis bai.</title>
        <authorList>
            <person name="Ahearne A."/>
            <person name="Stevens C."/>
            <person name="Phillips K."/>
        </authorList>
    </citation>
    <scope>NUCLEOTIDE SEQUENCE [LARGE SCALE GENOMIC DNA]</scope>
    <source>
        <strain evidence="8 9">MIWBW</strain>
    </source>
</reference>
<evidence type="ECO:0000313" key="9">
    <source>
        <dbReference type="Proteomes" id="UP001207654"/>
    </source>
</evidence>
<accession>A0ABT4AJ05</accession>
<keyword evidence="4" id="KW-0732">Signal</keyword>
<comment type="subcellular location">
    <subcellularLocation>
        <location evidence="1">Secreted</location>
    </subcellularLocation>
</comment>
<keyword evidence="7" id="KW-0624">Polysaccharide degradation</keyword>
<evidence type="ECO:0000313" key="8">
    <source>
        <dbReference type="EMBL" id="MCY1081674.1"/>
    </source>
</evidence>
<protein>
    <recommendedName>
        <fullName evidence="10">Polyhydroxybutyrate depolymerase</fullName>
    </recommendedName>
</protein>
<dbReference type="SUPFAM" id="SSF53474">
    <property type="entry name" value="alpha/beta-Hydrolases"/>
    <property type="match status" value="1"/>
</dbReference>